<dbReference type="RefSeq" id="WP_140872223.1">
    <property type="nucleotide sequence ID" value="NZ_RCZK01000009.1"/>
</dbReference>
<dbReference type="EMBL" id="RCZK01000009">
    <property type="protein sequence ID" value="TPG10962.1"/>
    <property type="molecule type" value="Genomic_DNA"/>
</dbReference>
<comment type="subcellular location">
    <subcellularLocation>
        <location evidence="1">Membrane</location>
        <topology evidence="1">Multi-pass membrane protein</topology>
    </subcellularLocation>
</comment>
<organism evidence="6 7">
    <name type="scientific">Sphingomonas oligophenolica</name>
    <dbReference type="NCBI Taxonomy" id="301154"/>
    <lineage>
        <taxon>Bacteria</taxon>
        <taxon>Pseudomonadati</taxon>
        <taxon>Pseudomonadota</taxon>
        <taxon>Alphaproteobacteria</taxon>
        <taxon>Sphingomonadales</taxon>
        <taxon>Sphingomonadaceae</taxon>
        <taxon>Sphingomonas</taxon>
    </lineage>
</organism>
<feature type="transmembrane region" description="Helical" evidence="5">
    <location>
        <begin position="99"/>
        <end position="116"/>
    </location>
</feature>
<gene>
    <name evidence="6" type="ORF">EAH84_11855</name>
</gene>
<evidence type="ECO:0000256" key="1">
    <source>
        <dbReference type="ARBA" id="ARBA00004141"/>
    </source>
</evidence>
<feature type="transmembrane region" description="Helical" evidence="5">
    <location>
        <begin position="25"/>
        <end position="47"/>
    </location>
</feature>
<keyword evidence="4 5" id="KW-0472">Membrane</keyword>
<name>A0A502CE55_9SPHN</name>
<dbReference type="OrthoDB" id="5421146at2"/>
<accession>A0A502CE55</accession>
<reference evidence="6 7" key="1">
    <citation type="journal article" date="2019" name="Environ. Microbiol.">
        <title>Species interactions and distinct microbial communities in high Arctic permafrost affected cryosols are associated with the CH4 and CO2 gas fluxes.</title>
        <authorList>
            <person name="Altshuler I."/>
            <person name="Hamel J."/>
            <person name="Turney S."/>
            <person name="Magnuson E."/>
            <person name="Levesque R."/>
            <person name="Greer C."/>
            <person name="Whyte L.G."/>
        </authorList>
    </citation>
    <scope>NUCLEOTIDE SEQUENCE [LARGE SCALE GENOMIC DNA]</scope>
    <source>
        <strain evidence="6 7">S5.1</strain>
    </source>
</reference>
<evidence type="ECO:0000256" key="3">
    <source>
        <dbReference type="ARBA" id="ARBA00022989"/>
    </source>
</evidence>
<proteinExistence type="predicted"/>
<comment type="caution">
    <text evidence="6">The sequence shown here is derived from an EMBL/GenBank/DDBJ whole genome shotgun (WGS) entry which is preliminary data.</text>
</comment>
<evidence type="ECO:0008006" key="8">
    <source>
        <dbReference type="Google" id="ProtNLM"/>
    </source>
</evidence>
<dbReference type="AlphaFoldDB" id="A0A502CE55"/>
<keyword evidence="3 5" id="KW-1133">Transmembrane helix</keyword>
<keyword evidence="7" id="KW-1185">Reference proteome</keyword>
<feature type="transmembrane region" description="Helical" evidence="5">
    <location>
        <begin position="59"/>
        <end position="87"/>
    </location>
</feature>
<evidence type="ECO:0000256" key="2">
    <source>
        <dbReference type="ARBA" id="ARBA00022692"/>
    </source>
</evidence>
<feature type="transmembrane region" description="Helical" evidence="5">
    <location>
        <begin position="128"/>
        <end position="154"/>
    </location>
</feature>
<sequence length="225" mass="23183">MIAAFLLSIRQLGDRAILAVLAKSLGLTLATFAALGVGLYVALDAAMTWASGQRDGVGIVAIATLVIGVGIAWLTFRIVAIAVIGLFADEVVAAVEAKYYPAALARAHPIGVAASLRMGAGSAMRAILANLAMLPVYLVLILTGVGTPIAFLLVNGWLLGRDLGDMAAARHVPAAALRPLARTKRGERMLLGVAVTALLVVPLVNLLAPIIGAAMATHLFHRGKA</sequence>
<evidence type="ECO:0000313" key="6">
    <source>
        <dbReference type="EMBL" id="TPG10962.1"/>
    </source>
</evidence>
<dbReference type="InterPro" id="IPR059112">
    <property type="entry name" value="CysZ/EI24"/>
</dbReference>
<keyword evidence="2 5" id="KW-0812">Transmembrane</keyword>
<dbReference type="Proteomes" id="UP000318413">
    <property type="component" value="Unassembled WGS sequence"/>
</dbReference>
<feature type="transmembrane region" description="Helical" evidence="5">
    <location>
        <begin position="189"/>
        <end position="216"/>
    </location>
</feature>
<dbReference type="Pfam" id="PF07264">
    <property type="entry name" value="EI24"/>
    <property type="match status" value="1"/>
</dbReference>
<protein>
    <recommendedName>
        <fullName evidence="8">Cysteine biosynthesis protein</fullName>
    </recommendedName>
</protein>
<evidence type="ECO:0000313" key="7">
    <source>
        <dbReference type="Proteomes" id="UP000318413"/>
    </source>
</evidence>
<evidence type="ECO:0000256" key="4">
    <source>
        <dbReference type="ARBA" id="ARBA00023136"/>
    </source>
</evidence>
<evidence type="ECO:0000256" key="5">
    <source>
        <dbReference type="SAM" id="Phobius"/>
    </source>
</evidence>